<dbReference type="EMBL" id="JAKNHQ010000004">
    <property type="protein sequence ID" value="MCG4610237.1"/>
    <property type="molecule type" value="Genomic_DNA"/>
</dbReference>
<organism evidence="2 3">
    <name type="scientific">Anaeromassilibacillus senegalensis</name>
    <dbReference type="NCBI Taxonomy" id="1673717"/>
    <lineage>
        <taxon>Bacteria</taxon>
        <taxon>Bacillati</taxon>
        <taxon>Bacillota</taxon>
        <taxon>Clostridia</taxon>
        <taxon>Eubacteriales</taxon>
        <taxon>Acutalibacteraceae</taxon>
        <taxon>Anaeromassilibacillus</taxon>
    </lineage>
</organism>
<evidence type="ECO:0000313" key="3">
    <source>
        <dbReference type="Proteomes" id="UP001298681"/>
    </source>
</evidence>
<accession>A0ABS9MJ13</accession>
<feature type="compositionally biased region" description="Polar residues" evidence="1">
    <location>
        <begin position="1"/>
        <end position="15"/>
    </location>
</feature>
<protein>
    <submittedName>
        <fullName evidence="2">Metal-sensing transcriptional repressor</fullName>
    </submittedName>
</protein>
<proteinExistence type="predicted"/>
<evidence type="ECO:0000256" key="1">
    <source>
        <dbReference type="SAM" id="MobiDB-lite"/>
    </source>
</evidence>
<evidence type="ECO:0000313" key="2">
    <source>
        <dbReference type="EMBL" id="MCG4610237.1"/>
    </source>
</evidence>
<dbReference type="RefSeq" id="WP_191441926.1">
    <property type="nucleotide sequence ID" value="NZ_JAKNHQ010000004.1"/>
</dbReference>
<dbReference type="CDD" id="cd10156">
    <property type="entry name" value="FpFrmR-Cterm-like_DUF156"/>
    <property type="match status" value="1"/>
</dbReference>
<dbReference type="InterPro" id="IPR038390">
    <property type="entry name" value="Metal_Tscrpt_repr_sf"/>
</dbReference>
<dbReference type="Proteomes" id="UP001298681">
    <property type="component" value="Unassembled WGS sequence"/>
</dbReference>
<dbReference type="Gene3D" id="1.20.58.1000">
    <property type="entry name" value="Metal-sensitive repressor, helix protomer"/>
    <property type="match status" value="1"/>
</dbReference>
<dbReference type="InterPro" id="IPR003735">
    <property type="entry name" value="Metal_Tscrpt_repr"/>
</dbReference>
<gene>
    <name evidence="2" type="ORF">L0P57_04715</name>
</gene>
<reference evidence="2 3" key="1">
    <citation type="submission" date="2022-01" db="EMBL/GenBank/DDBJ databases">
        <title>Collection of gut derived symbiotic bacterial strains cultured from healthy donors.</title>
        <authorList>
            <person name="Lin H."/>
            <person name="Kohout C."/>
            <person name="Waligurski E."/>
            <person name="Pamer E.G."/>
        </authorList>
    </citation>
    <scope>NUCLEOTIDE SEQUENCE [LARGE SCALE GENOMIC DNA]</scope>
    <source>
        <strain evidence="2 3">DFI.7.58</strain>
    </source>
</reference>
<dbReference type="Pfam" id="PF02583">
    <property type="entry name" value="Trns_repr_metal"/>
    <property type="match status" value="1"/>
</dbReference>
<comment type="caution">
    <text evidence="2">The sequence shown here is derived from an EMBL/GenBank/DDBJ whole genome shotgun (WGS) entry which is preliminary data.</text>
</comment>
<name>A0ABS9MJ13_9FIRM</name>
<dbReference type="PANTHER" id="PTHR33677">
    <property type="entry name" value="TRANSCRIPTIONAL REPRESSOR FRMR-RELATED"/>
    <property type="match status" value="1"/>
</dbReference>
<sequence>MNQQQESLQPPSETTACGCHYKATPRGDQELRQLQNRLKRMIGQLNGIGKMLEDNRYCGDILVQVAAVESALQAFGYLVLQDHLETCVVEQIRQGNTQVVDEALELIKKLK</sequence>
<keyword evidence="3" id="KW-1185">Reference proteome</keyword>
<feature type="region of interest" description="Disordered" evidence="1">
    <location>
        <begin position="1"/>
        <end position="21"/>
    </location>
</feature>